<name>A0A9E7ZJZ1_9HYPH</name>
<organism evidence="1">
    <name type="scientific">Bosea sp. NBC_00436</name>
    <dbReference type="NCBI Taxonomy" id="2969620"/>
    <lineage>
        <taxon>Bacteria</taxon>
        <taxon>Pseudomonadati</taxon>
        <taxon>Pseudomonadota</taxon>
        <taxon>Alphaproteobacteria</taxon>
        <taxon>Hyphomicrobiales</taxon>
        <taxon>Boseaceae</taxon>
        <taxon>Bosea</taxon>
    </lineage>
</organism>
<sequence length="54" mass="5902">MAKVRCKSDMTLGVADDMRNERISFVEGDLDWLEESALIDRSDIANKNAAAAAS</sequence>
<accession>A0A9E7ZJZ1</accession>
<proteinExistence type="predicted"/>
<protein>
    <submittedName>
        <fullName evidence="1">Uncharacterized protein</fullName>
    </submittedName>
</protein>
<gene>
    <name evidence="1" type="ORF">NWE54_15435</name>
</gene>
<evidence type="ECO:0000313" key="1">
    <source>
        <dbReference type="EMBL" id="UZF85219.1"/>
    </source>
</evidence>
<reference evidence="1" key="1">
    <citation type="submission" date="2022-08" db="EMBL/GenBank/DDBJ databases">
        <title>Complete Genome Sequences of 2 Bosea sp. soil isolates.</title>
        <authorList>
            <person name="Alvarez Arevalo M."/>
            <person name="Sterndorff E.B."/>
            <person name="Faurdal D."/>
            <person name="Joergensen T.S."/>
            <person name="Weber T."/>
        </authorList>
    </citation>
    <scope>NUCLEOTIDE SEQUENCE</scope>
    <source>
        <strain evidence="1">NBC_00436</strain>
    </source>
</reference>
<dbReference type="EMBL" id="CP102774">
    <property type="protein sequence ID" value="UZF85219.1"/>
    <property type="molecule type" value="Genomic_DNA"/>
</dbReference>
<dbReference type="AlphaFoldDB" id="A0A9E7ZJZ1"/>